<accession>A0ABS1EWJ4</accession>
<dbReference type="Proteomes" id="UP000596739">
    <property type="component" value="Unassembled WGS sequence"/>
</dbReference>
<dbReference type="InterPro" id="IPR052536">
    <property type="entry name" value="ABC-4_Integral_Memb_Prot"/>
</dbReference>
<dbReference type="EMBL" id="JAENHN010000066">
    <property type="protein sequence ID" value="MBK1813759.1"/>
    <property type="molecule type" value="Genomic_DNA"/>
</dbReference>
<keyword evidence="1" id="KW-0472">Membrane</keyword>
<keyword evidence="1" id="KW-0812">Transmembrane</keyword>
<sequence>MAKGFKLQDVIFRTYFNAPGYVLSNCIILNNNDYLEVKNSIGVNIGVVELYNFEDWKKTQPLVKTLQNAFKEKNNNYEPNYEEKYYLQVASRVGAYNENNQGAKILFCLFSFLGIFFLISISVILSLKFFSDFDNDKEQYKKLFRIGMMENEFLKLKCGELKVIFTTAPVITIPIAITYSLAFEGANYLRNLQMLLSDIAVSFIFILLEVLYYNICKRSYRKRVSTWI</sequence>
<protein>
    <recommendedName>
        <fullName evidence="4">ABC transporter permease</fullName>
    </recommendedName>
</protein>
<gene>
    <name evidence="2" type="ORF">JHL18_24375</name>
</gene>
<dbReference type="PANTHER" id="PTHR46795:SF1">
    <property type="entry name" value="ABC TRANSPORTER PERMEASE PROTEIN"/>
    <property type="match status" value="1"/>
</dbReference>
<reference evidence="3" key="1">
    <citation type="submission" date="2021-01" db="EMBL/GenBank/DDBJ databases">
        <title>Genome public.</title>
        <authorList>
            <person name="Liu C."/>
            <person name="Sun Q."/>
        </authorList>
    </citation>
    <scope>NUCLEOTIDE SEQUENCE [LARGE SCALE GENOMIC DNA]</scope>
    <source>
        <strain evidence="3">YIM B02505</strain>
    </source>
</reference>
<dbReference type="PANTHER" id="PTHR46795">
    <property type="entry name" value="ABC TRANSPORTER PERMEASE-RELATED-RELATED"/>
    <property type="match status" value="1"/>
</dbReference>
<organism evidence="2 3">
    <name type="scientific">Clostridium yunnanense</name>
    <dbReference type="NCBI Taxonomy" id="2800325"/>
    <lineage>
        <taxon>Bacteria</taxon>
        <taxon>Bacillati</taxon>
        <taxon>Bacillota</taxon>
        <taxon>Clostridia</taxon>
        <taxon>Eubacteriales</taxon>
        <taxon>Clostridiaceae</taxon>
        <taxon>Clostridium</taxon>
    </lineage>
</organism>
<evidence type="ECO:0000313" key="2">
    <source>
        <dbReference type="EMBL" id="MBK1813759.1"/>
    </source>
</evidence>
<dbReference type="RefSeq" id="WP_200274192.1">
    <property type="nucleotide sequence ID" value="NZ_JAENHN010000066.1"/>
</dbReference>
<proteinExistence type="predicted"/>
<feature type="transmembrane region" description="Helical" evidence="1">
    <location>
        <begin position="103"/>
        <end position="127"/>
    </location>
</feature>
<keyword evidence="3" id="KW-1185">Reference proteome</keyword>
<evidence type="ECO:0000256" key="1">
    <source>
        <dbReference type="SAM" id="Phobius"/>
    </source>
</evidence>
<name>A0ABS1EWJ4_9CLOT</name>
<comment type="caution">
    <text evidence="2">The sequence shown here is derived from an EMBL/GenBank/DDBJ whole genome shotgun (WGS) entry which is preliminary data.</text>
</comment>
<evidence type="ECO:0000313" key="3">
    <source>
        <dbReference type="Proteomes" id="UP000596739"/>
    </source>
</evidence>
<feature type="transmembrane region" description="Helical" evidence="1">
    <location>
        <begin position="194"/>
        <end position="215"/>
    </location>
</feature>
<keyword evidence="1" id="KW-1133">Transmembrane helix</keyword>
<evidence type="ECO:0008006" key="4">
    <source>
        <dbReference type="Google" id="ProtNLM"/>
    </source>
</evidence>